<evidence type="ECO:0000313" key="3">
    <source>
        <dbReference type="EMBL" id="VYT50928.1"/>
    </source>
</evidence>
<dbReference type="EMBL" id="CACRSZ010000086">
    <property type="protein sequence ID" value="VYT50928.1"/>
    <property type="molecule type" value="Genomic_DNA"/>
</dbReference>
<reference evidence="3" key="2">
    <citation type="submission" date="2019-11" db="EMBL/GenBank/DDBJ databases">
        <authorList>
            <person name="Feng L."/>
        </authorList>
    </citation>
    <scope>NUCLEOTIDE SEQUENCE</scope>
    <source>
        <strain evidence="3">BfaecisLFYP10</strain>
    </source>
</reference>
<dbReference type="EMBL" id="CP103141">
    <property type="protein sequence ID" value="UVQ75588.1"/>
    <property type="molecule type" value="Genomic_DNA"/>
</dbReference>
<proteinExistence type="predicted"/>
<dbReference type="Proteomes" id="UP000095606">
    <property type="component" value="Unassembled WGS sequence"/>
</dbReference>
<dbReference type="GeneID" id="75431436"/>
<protein>
    <submittedName>
        <fullName evidence="1">Uncharacterized protein</fullName>
    </submittedName>
</protein>
<name>A0A174UNR6_9BACE</name>
<evidence type="ECO:0000313" key="5">
    <source>
        <dbReference type="Proteomes" id="UP001060104"/>
    </source>
</evidence>
<reference evidence="1 4" key="1">
    <citation type="submission" date="2015-09" db="EMBL/GenBank/DDBJ databases">
        <authorList>
            <consortium name="Pathogen Informatics"/>
        </authorList>
    </citation>
    <scope>NUCLEOTIDE SEQUENCE [LARGE SCALE GENOMIC DNA]</scope>
    <source>
        <strain evidence="1 4">2789STDY5834846</strain>
    </source>
</reference>
<accession>A0A6N2XBW9</accession>
<evidence type="ECO:0000313" key="1">
    <source>
        <dbReference type="EMBL" id="CUQ24124.1"/>
    </source>
</evidence>
<accession>A0A174UNR6</accession>
<keyword evidence="5" id="KW-1185">Reference proteome</keyword>
<dbReference type="Proteomes" id="UP001060104">
    <property type="component" value="Chromosome"/>
</dbReference>
<evidence type="ECO:0000313" key="2">
    <source>
        <dbReference type="EMBL" id="UVQ75588.1"/>
    </source>
</evidence>
<gene>
    <name evidence="3" type="ORF">BFLFYP10_04060</name>
    <name evidence="1" type="ORF">ERS852461_04679</name>
    <name evidence="2" type="ORF">NXY30_04070</name>
</gene>
<evidence type="ECO:0000313" key="4">
    <source>
        <dbReference type="Proteomes" id="UP000095606"/>
    </source>
</evidence>
<sequence length="42" mass="4964">MADTISYQYSNLSPNKFIPFTVYRYFGSFNKLPKRVENVTII</sequence>
<dbReference type="EMBL" id="CZAE01000032">
    <property type="protein sequence ID" value="CUQ24124.1"/>
    <property type="molecule type" value="Genomic_DNA"/>
</dbReference>
<organism evidence="1 4">
    <name type="scientific">Bacteroides faecis</name>
    <dbReference type="NCBI Taxonomy" id="674529"/>
    <lineage>
        <taxon>Bacteria</taxon>
        <taxon>Pseudomonadati</taxon>
        <taxon>Bacteroidota</taxon>
        <taxon>Bacteroidia</taxon>
        <taxon>Bacteroidales</taxon>
        <taxon>Bacteroidaceae</taxon>
        <taxon>Bacteroides</taxon>
    </lineage>
</organism>
<reference evidence="2" key="3">
    <citation type="submission" date="2022-08" db="EMBL/GenBank/DDBJ databases">
        <title>Genome Sequencing of Bacteroides fragilis Group Isolates with Nanopore Technology.</title>
        <authorList>
            <person name="Tisza M.J."/>
            <person name="Smith D."/>
            <person name="Dekker J.P."/>
        </authorList>
    </citation>
    <scope>NUCLEOTIDE SEQUENCE</scope>
    <source>
        <strain evidence="2">BFG-527</strain>
    </source>
</reference>
<dbReference type="AlphaFoldDB" id="A0A174UNR6"/>
<dbReference type="RefSeq" id="WP_022301240.1">
    <property type="nucleotide sequence ID" value="NZ_CABMFH010000033.1"/>
</dbReference>